<sequence>MSWFVALVQDPNASHVNPYACAGFQYSADASHANPDMVQVPENLKVSLRWCWRPIIHTRILTLVQVPDNSNNSLSHSRLPTIHTRILMLVQVLTMLKIPYACEGFRQFTRES</sequence>
<evidence type="ECO:0000313" key="2">
    <source>
        <dbReference type="Proteomes" id="UP000765509"/>
    </source>
</evidence>
<accession>A0A9Q3KEH5</accession>
<evidence type="ECO:0000313" key="1">
    <source>
        <dbReference type="EMBL" id="MBW0580048.1"/>
    </source>
</evidence>
<gene>
    <name evidence="1" type="ORF">O181_119763</name>
</gene>
<reference evidence="1" key="1">
    <citation type="submission" date="2021-03" db="EMBL/GenBank/DDBJ databases">
        <title>Draft genome sequence of rust myrtle Austropuccinia psidii MF-1, a brazilian biotype.</title>
        <authorList>
            <person name="Quecine M.C."/>
            <person name="Pachon D.M.R."/>
            <person name="Bonatelli M.L."/>
            <person name="Correr F.H."/>
            <person name="Franceschini L.M."/>
            <person name="Leite T.F."/>
            <person name="Margarido G.R.A."/>
            <person name="Almeida C.A."/>
            <person name="Ferrarezi J.A."/>
            <person name="Labate C.A."/>
        </authorList>
    </citation>
    <scope>NUCLEOTIDE SEQUENCE</scope>
    <source>
        <strain evidence="1">MF-1</strain>
    </source>
</reference>
<keyword evidence="2" id="KW-1185">Reference proteome</keyword>
<dbReference type="Proteomes" id="UP000765509">
    <property type="component" value="Unassembled WGS sequence"/>
</dbReference>
<name>A0A9Q3KEH5_9BASI</name>
<comment type="caution">
    <text evidence="1">The sequence shown here is derived from an EMBL/GenBank/DDBJ whole genome shotgun (WGS) entry which is preliminary data.</text>
</comment>
<dbReference type="EMBL" id="AVOT02106568">
    <property type="protein sequence ID" value="MBW0580048.1"/>
    <property type="molecule type" value="Genomic_DNA"/>
</dbReference>
<organism evidence="1 2">
    <name type="scientific">Austropuccinia psidii MF-1</name>
    <dbReference type="NCBI Taxonomy" id="1389203"/>
    <lineage>
        <taxon>Eukaryota</taxon>
        <taxon>Fungi</taxon>
        <taxon>Dikarya</taxon>
        <taxon>Basidiomycota</taxon>
        <taxon>Pucciniomycotina</taxon>
        <taxon>Pucciniomycetes</taxon>
        <taxon>Pucciniales</taxon>
        <taxon>Sphaerophragmiaceae</taxon>
        <taxon>Austropuccinia</taxon>
    </lineage>
</organism>
<dbReference type="AlphaFoldDB" id="A0A9Q3KEH5"/>
<protein>
    <submittedName>
        <fullName evidence="1">Uncharacterized protein</fullName>
    </submittedName>
</protein>
<proteinExistence type="predicted"/>